<dbReference type="Proteomes" id="UP001205890">
    <property type="component" value="Unassembled WGS sequence"/>
</dbReference>
<dbReference type="RefSeq" id="WP_254739191.1">
    <property type="nucleotide sequence ID" value="NZ_JANCLU010000003.1"/>
</dbReference>
<protein>
    <submittedName>
        <fullName evidence="1">DUF2267 domain-containing protein</fullName>
    </submittedName>
</protein>
<reference evidence="1 2" key="1">
    <citation type="submission" date="2022-07" db="EMBL/GenBank/DDBJ databases">
        <authorList>
            <person name="Li W.-J."/>
            <person name="Deng Q.-Q."/>
        </authorList>
    </citation>
    <scope>NUCLEOTIDE SEQUENCE [LARGE SCALE GENOMIC DNA]</scope>
    <source>
        <strain evidence="1 2">SYSU M60028</strain>
    </source>
</reference>
<dbReference type="EMBL" id="JANCLU010000003">
    <property type="protein sequence ID" value="MCP8937840.1"/>
    <property type="molecule type" value="Genomic_DNA"/>
</dbReference>
<accession>A0ABT1L8L7</accession>
<evidence type="ECO:0000313" key="2">
    <source>
        <dbReference type="Proteomes" id="UP001205890"/>
    </source>
</evidence>
<dbReference type="Gene3D" id="1.10.490.110">
    <property type="entry name" value="Uncharacterized conserved protein DUF2267"/>
    <property type="match status" value="1"/>
</dbReference>
<gene>
    <name evidence="1" type="ORF">NK718_04880</name>
</gene>
<comment type="caution">
    <text evidence="1">The sequence shown here is derived from an EMBL/GenBank/DDBJ whole genome shotgun (WGS) entry which is preliminary data.</text>
</comment>
<name>A0ABT1L8L7_9HYPH</name>
<proteinExistence type="predicted"/>
<keyword evidence="2" id="KW-1185">Reference proteome</keyword>
<dbReference type="InterPro" id="IPR038282">
    <property type="entry name" value="DUF2267_sf"/>
</dbReference>
<organism evidence="1 2">
    <name type="scientific">Alsobacter ponti</name>
    <dbReference type="NCBI Taxonomy" id="2962936"/>
    <lineage>
        <taxon>Bacteria</taxon>
        <taxon>Pseudomonadati</taxon>
        <taxon>Pseudomonadota</taxon>
        <taxon>Alphaproteobacteria</taxon>
        <taxon>Hyphomicrobiales</taxon>
        <taxon>Alsobacteraceae</taxon>
        <taxon>Alsobacter</taxon>
    </lineage>
</organism>
<sequence length="128" mass="12873">MEELVAHIAEKAGLDLATAREALGAVLAFLQKEAPPEEVARLMASLPGADTLALLEGDQGGGLMGKIGGLFGGGGGLMALAGQLGGLGLSMDQMHTLGHELFAYGRDKVGEDSMGAIIGAVPGLSQFV</sequence>
<evidence type="ECO:0000313" key="1">
    <source>
        <dbReference type="EMBL" id="MCP8937840.1"/>
    </source>
</evidence>